<protein>
    <submittedName>
        <fullName evidence="1">Putative replication initiation protein</fullName>
    </submittedName>
</protein>
<gene>
    <name evidence="1" type="ORF">pEpSNUABM01_191</name>
</gene>
<proteinExistence type="predicted"/>
<accession>A0A5J6DB36</accession>
<dbReference type="EMBL" id="MN184887">
    <property type="protein sequence ID" value="QEQ95017.1"/>
    <property type="molecule type" value="Genomic_DNA"/>
</dbReference>
<keyword evidence="2" id="KW-1185">Reference proteome</keyword>
<name>A0A5J6DB36_9CAUD</name>
<organism evidence="1 2">
    <name type="scientific">Erwinia phage pEp_SNUABM_01</name>
    <dbReference type="NCBI Taxonomy" id="2601643"/>
    <lineage>
        <taxon>Viruses</taxon>
        <taxon>Duplodnaviria</taxon>
        <taxon>Heunggongvirae</taxon>
        <taxon>Uroviricota</taxon>
        <taxon>Caudoviricetes</taxon>
        <taxon>Vequintavirinae</taxon>
        <taxon>Henunavirus</taxon>
        <taxon>Henunavirus SNUABM01</taxon>
    </lineage>
</organism>
<reference evidence="1 2" key="1">
    <citation type="submission" date="2019-07" db="EMBL/GenBank/DDBJ databases">
        <title>Complete genome sequence of bacteriophages infecting Erwinia pyrifoliae.</title>
        <authorList>
            <person name="Kim S.G."/>
            <person name="Park S.C."/>
        </authorList>
    </citation>
    <scope>NUCLEOTIDE SEQUENCE [LARGE SCALE GENOMIC DNA]</scope>
</reference>
<sequence length="56" mass="6804">MTLNEFEYNFQKLVGQWKQSYQENHDKDPDNWPLDVEFAGLYEDFSIWMELTGENL</sequence>
<dbReference type="Proteomes" id="UP000326545">
    <property type="component" value="Segment"/>
</dbReference>
<evidence type="ECO:0000313" key="2">
    <source>
        <dbReference type="Proteomes" id="UP000326545"/>
    </source>
</evidence>
<evidence type="ECO:0000313" key="1">
    <source>
        <dbReference type="EMBL" id="QEQ95017.1"/>
    </source>
</evidence>